<dbReference type="Gene3D" id="2.60.200.40">
    <property type="match status" value="1"/>
</dbReference>
<dbReference type="Pfam" id="PF19279">
    <property type="entry name" value="YegS_C"/>
    <property type="match status" value="1"/>
</dbReference>
<keyword evidence="3" id="KW-1185">Reference proteome</keyword>
<dbReference type="AlphaFoldDB" id="A0A553PHH5"/>
<accession>A0A553PHH5</accession>
<evidence type="ECO:0000259" key="1">
    <source>
        <dbReference type="Pfam" id="PF19279"/>
    </source>
</evidence>
<dbReference type="GO" id="GO:0005737">
    <property type="term" value="C:cytoplasm"/>
    <property type="evidence" value="ECO:0007669"/>
    <property type="project" value="TreeGrafter"/>
</dbReference>
<proteinExistence type="predicted"/>
<dbReference type="PANTHER" id="PTHR12358">
    <property type="entry name" value="SPHINGOSINE KINASE"/>
    <property type="match status" value="1"/>
</dbReference>
<dbReference type="STRING" id="6832.A0A553PHH5"/>
<evidence type="ECO:0000313" key="3">
    <source>
        <dbReference type="Proteomes" id="UP000318571"/>
    </source>
</evidence>
<reference evidence="2 3" key="1">
    <citation type="journal article" date="2018" name="Nat. Ecol. Evol.">
        <title>Genomic signatures of mitonuclear coevolution across populations of Tigriopus californicus.</title>
        <authorList>
            <person name="Barreto F.S."/>
            <person name="Watson E.T."/>
            <person name="Lima T.G."/>
            <person name="Willett C.S."/>
            <person name="Edmands S."/>
            <person name="Li W."/>
            <person name="Burton R.S."/>
        </authorList>
    </citation>
    <scope>NUCLEOTIDE SEQUENCE [LARGE SCALE GENOMIC DNA]</scope>
    <source>
        <strain evidence="2 3">San Diego</strain>
    </source>
</reference>
<evidence type="ECO:0000313" key="2">
    <source>
        <dbReference type="EMBL" id="TRY77141.1"/>
    </source>
</evidence>
<name>A0A553PHH5_TIGCA</name>
<feature type="domain" description="YegS/DAGK C-terminal" evidence="1">
    <location>
        <begin position="102"/>
        <end position="254"/>
    </location>
</feature>
<comment type="caution">
    <text evidence="2">The sequence shown here is derived from an EMBL/GenBank/DDBJ whole genome shotgun (WGS) entry which is preliminary data.</text>
</comment>
<dbReference type="SUPFAM" id="SSF111331">
    <property type="entry name" value="NAD kinase/diacylglycerol kinase-like"/>
    <property type="match status" value="1"/>
</dbReference>
<dbReference type="GO" id="GO:0016020">
    <property type="term" value="C:membrane"/>
    <property type="evidence" value="ECO:0007669"/>
    <property type="project" value="TreeGrafter"/>
</dbReference>
<gene>
    <name evidence="2" type="ORF">TCAL_04036</name>
</gene>
<dbReference type="InterPro" id="IPR016064">
    <property type="entry name" value="NAD/diacylglycerol_kinase_sf"/>
</dbReference>
<protein>
    <recommendedName>
        <fullName evidence="1">YegS/DAGK C-terminal domain-containing protein</fullName>
    </recommendedName>
</protein>
<dbReference type="GO" id="GO:0016773">
    <property type="term" value="F:phosphotransferase activity, alcohol group as acceptor"/>
    <property type="evidence" value="ECO:0007669"/>
    <property type="project" value="UniProtKB-ARBA"/>
</dbReference>
<dbReference type="PANTHER" id="PTHR12358:SF31">
    <property type="entry name" value="ACYLGLYCEROL KINASE, MITOCHONDRIAL"/>
    <property type="match status" value="1"/>
</dbReference>
<dbReference type="GO" id="GO:0046512">
    <property type="term" value="P:sphingosine biosynthetic process"/>
    <property type="evidence" value="ECO:0007669"/>
    <property type="project" value="TreeGrafter"/>
</dbReference>
<dbReference type="GO" id="GO:0001727">
    <property type="term" value="F:lipid kinase activity"/>
    <property type="evidence" value="ECO:0007669"/>
    <property type="project" value="TreeGrafter"/>
</dbReference>
<sequence length="266" mass="30346">MNGIYEREDTKDIFQRVNIVPFPVGSGNGLNRSLVHFSGYRFDGRGINFALFNVLRGRPTSIDSFLVQQENLEDRIGFLSLTYGIIADIDIESEGLRSLGALRFTVWAMHRISSRKNYQVKISYLKAKGHQANQYDLPPLEEDLPDSWDHEQDEFTAVNIVNMPYIGEREWIAPSCDPNDGLLWMLIIRKEAKKTDLCKIFIEVETGKHVKIEGVDMFPIIGFRLEPTNDNGCLSLDGEVLETRAVQGIVRPKSWKTLTRLNAIKK</sequence>
<dbReference type="EMBL" id="VCGU01000004">
    <property type="protein sequence ID" value="TRY77141.1"/>
    <property type="molecule type" value="Genomic_DNA"/>
</dbReference>
<dbReference type="InterPro" id="IPR050187">
    <property type="entry name" value="Lipid_Phosphate_FormReg"/>
</dbReference>
<dbReference type="InterPro" id="IPR045540">
    <property type="entry name" value="YegS/DAGK_C"/>
</dbReference>
<organism evidence="2 3">
    <name type="scientific">Tigriopus californicus</name>
    <name type="common">Marine copepod</name>
    <dbReference type="NCBI Taxonomy" id="6832"/>
    <lineage>
        <taxon>Eukaryota</taxon>
        <taxon>Metazoa</taxon>
        <taxon>Ecdysozoa</taxon>
        <taxon>Arthropoda</taxon>
        <taxon>Crustacea</taxon>
        <taxon>Multicrustacea</taxon>
        <taxon>Hexanauplia</taxon>
        <taxon>Copepoda</taxon>
        <taxon>Harpacticoida</taxon>
        <taxon>Harpacticidae</taxon>
        <taxon>Tigriopus</taxon>
    </lineage>
</organism>
<dbReference type="Proteomes" id="UP000318571">
    <property type="component" value="Chromosome 5"/>
</dbReference>